<evidence type="ECO:0000256" key="3">
    <source>
        <dbReference type="ARBA" id="ARBA00022691"/>
    </source>
</evidence>
<dbReference type="Gene3D" id="6.10.140.2220">
    <property type="match status" value="1"/>
</dbReference>
<dbReference type="SUPFAM" id="SSF82199">
    <property type="entry name" value="SET domain"/>
    <property type="match status" value="1"/>
</dbReference>
<dbReference type="EMBL" id="OUUW01000001">
    <property type="protein sequence ID" value="SPP73851.1"/>
    <property type="molecule type" value="Genomic_DNA"/>
</dbReference>
<reference evidence="14" key="1">
    <citation type="submission" date="2018-01" db="EMBL/GenBank/DDBJ databases">
        <authorList>
            <person name="Alioto T."/>
            <person name="Alioto T."/>
        </authorList>
    </citation>
    <scope>NUCLEOTIDE SEQUENCE [LARGE SCALE GENOMIC DNA]</scope>
</reference>
<evidence type="ECO:0000256" key="5">
    <source>
        <dbReference type="ARBA" id="ARBA00022771"/>
    </source>
</evidence>
<accession>A0A3B0JMK1</accession>
<evidence type="ECO:0000259" key="12">
    <source>
        <dbReference type="PROSITE" id="PS50865"/>
    </source>
</evidence>
<evidence type="ECO:0000313" key="14">
    <source>
        <dbReference type="Proteomes" id="UP000268350"/>
    </source>
</evidence>
<dbReference type="GO" id="GO:0008170">
    <property type="term" value="F:N-methyltransferase activity"/>
    <property type="evidence" value="ECO:0007669"/>
    <property type="project" value="UniProtKB-ARBA"/>
</dbReference>
<dbReference type="InterPro" id="IPR046341">
    <property type="entry name" value="SET_dom_sf"/>
</dbReference>
<protein>
    <recommendedName>
        <fullName evidence="8">Protein-lysine N-methyltransferase SMYD4</fullName>
    </recommendedName>
    <alternativeName>
        <fullName evidence="9">SET and MYND domain-containing protein 4</fullName>
    </alternativeName>
</protein>
<evidence type="ECO:0000256" key="4">
    <source>
        <dbReference type="ARBA" id="ARBA00022723"/>
    </source>
</evidence>
<proteinExistence type="predicted"/>
<dbReference type="InterPro" id="IPR052097">
    <property type="entry name" value="SET-MYND_domain_protein"/>
</dbReference>
<dbReference type="OrthoDB" id="1028014at2759"/>
<keyword evidence="4" id="KW-0479">Metal-binding</keyword>
<dbReference type="InterPro" id="IPR002893">
    <property type="entry name" value="Znf_MYND"/>
</dbReference>
<dbReference type="GO" id="GO:0008270">
    <property type="term" value="F:zinc ion binding"/>
    <property type="evidence" value="ECO:0007669"/>
    <property type="project" value="UniProtKB-KW"/>
</dbReference>
<dbReference type="GO" id="GO:0005634">
    <property type="term" value="C:nucleus"/>
    <property type="evidence" value="ECO:0007669"/>
    <property type="project" value="TreeGrafter"/>
</dbReference>
<evidence type="ECO:0000256" key="6">
    <source>
        <dbReference type="ARBA" id="ARBA00022833"/>
    </source>
</evidence>
<evidence type="ECO:0000256" key="1">
    <source>
        <dbReference type="ARBA" id="ARBA00022603"/>
    </source>
</evidence>
<dbReference type="InterPro" id="IPR001214">
    <property type="entry name" value="SET_dom"/>
</dbReference>
<dbReference type="Proteomes" id="UP000268350">
    <property type="component" value="Unassembled WGS sequence"/>
</dbReference>
<sequence>MALKDYPHTIEAFKKCISAMDDSALTSDKKAKLNLDAMTMIKMLLQDPRTAKQAAKQEKQKIALDQATALPAEKEYVSPLVRIDRNPQEGRFARAAADVKAGEELLVERPFVSVLLEKFAKSHCENCFVRSVVPVACPRCADVIYCSEQCRDEAAKKYHKYECGIVPIIWRSGASINNHIALRIFASKPLEYFLQLKPTIDKELSPEELLSLPKDDFRRVAQLERHQDKRQASNFFQHVLMARFLTKCLQSSGYFGAEPQPEQVRAICSLMLRSLQFIQFNTHEVAELHKYSSTGREKSIFIGGAIYPTLALFNHSCDPGVVRYFRGTTIHINSVRPIEAGLPINENYGPIYTQDKREERQAKMKELYWFECCCDACIDNWPLFEDLPRDVIRFRCEAPNNCAAVIEVPPSCNDFIVKCVTCGEVTNILKGLKVMQDTEMMTRTGKRLYETGEYAKALQKFIDLIRIMYDVLAPPFPDFCESQQHLKDCFLNLGNVYNLD</sequence>
<evidence type="ECO:0000259" key="11">
    <source>
        <dbReference type="PROSITE" id="PS50280"/>
    </source>
</evidence>
<dbReference type="GO" id="GO:0005737">
    <property type="term" value="C:cytoplasm"/>
    <property type="evidence" value="ECO:0007669"/>
    <property type="project" value="TreeGrafter"/>
</dbReference>
<dbReference type="InterPro" id="IPR044421">
    <property type="entry name" value="SMYD4_SET"/>
</dbReference>
<dbReference type="GO" id="GO:0032259">
    <property type="term" value="P:methylation"/>
    <property type="evidence" value="ECO:0007669"/>
    <property type="project" value="UniProtKB-KW"/>
</dbReference>
<keyword evidence="3" id="KW-0949">S-adenosyl-L-methionine</keyword>
<keyword evidence="2" id="KW-0808">Transferase</keyword>
<evidence type="ECO:0000256" key="9">
    <source>
        <dbReference type="ARBA" id="ARBA00093680"/>
    </source>
</evidence>
<dbReference type="PROSITE" id="PS50865">
    <property type="entry name" value="ZF_MYND_2"/>
    <property type="match status" value="1"/>
</dbReference>
<dbReference type="SUPFAM" id="SSF144232">
    <property type="entry name" value="HIT/MYND zinc finger-like"/>
    <property type="match status" value="1"/>
</dbReference>
<evidence type="ECO:0000256" key="7">
    <source>
        <dbReference type="ARBA" id="ARBA00093423"/>
    </source>
</evidence>
<feature type="domain" description="SET" evidence="11">
    <location>
        <begin position="79"/>
        <end position="349"/>
    </location>
</feature>
<keyword evidence="6" id="KW-0862">Zinc</keyword>
<keyword evidence="1" id="KW-0489">Methyltransferase</keyword>
<dbReference type="AlphaFoldDB" id="A0A3B0JMK1"/>
<evidence type="ECO:0000313" key="13">
    <source>
        <dbReference type="EMBL" id="SPP73851.1"/>
    </source>
</evidence>
<evidence type="ECO:0000256" key="10">
    <source>
        <dbReference type="PROSITE-ProRule" id="PRU00134"/>
    </source>
</evidence>
<keyword evidence="14" id="KW-1185">Reference proteome</keyword>
<feature type="domain" description="MYND-type" evidence="12">
    <location>
        <begin position="124"/>
        <end position="163"/>
    </location>
</feature>
<dbReference type="GO" id="GO:0042051">
    <property type="term" value="P:compound eye photoreceptor development"/>
    <property type="evidence" value="ECO:0007669"/>
    <property type="project" value="TreeGrafter"/>
</dbReference>
<dbReference type="GO" id="GO:0042826">
    <property type="term" value="F:histone deacetylase binding"/>
    <property type="evidence" value="ECO:0007669"/>
    <property type="project" value="TreeGrafter"/>
</dbReference>
<dbReference type="Gene3D" id="1.10.220.160">
    <property type="match status" value="1"/>
</dbReference>
<dbReference type="Pfam" id="PF01753">
    <property type="entry name" value="zf-MYND"/>
    <property type="match status" value="1"/>
</dbReference>
<dbReference type="PANTHER" id="PTHR46165">
    <property type="entry name" value="SET AND MYND DOMAIN-CONTAINING PROTEIN 4"/>
    <property type="match status" value="1"/>
</dbReference>
<dbReference type="GO" id="GO:0008276">
    <property type="term" value="F:protein methyltransferase activity"/>
    <property type="evidence" value="ECO:0007669"/>
    <property type="project" value="UniProtKB-ARBA"/>
</dbReference>
<gene>
    <name evidence="13" type="ORF">DGUA_6G001408</name>
</gene>
<evidence type="ECO:0000256" key="2">
    <source>
        <dbReference type="ARBA" id="ARBA00022679"/>
    </source>
</evidence>
<comment type="function">
    <text evidence="7">Protein-lysine N-methyltransferase. Monomethylates PRMT5, modulating its transcriptional activity. May also act as a histone methyltransferase. Plays a critical role in cardiac development. Acts as a key epigenetic regulator of gene expression during cardiac development via its dual activities as a methyltransferase and negative regulator of HDAC1.</text>
</comment>
<evidence type="ECO:0000256" key="8">
    <source>
        <dbReference type="ARBA" id="ARBA00093635"/>
    </source>
</evidence>
<dbReference type="PANTHER" id="PTHR46165:SF7">
    <property type="entry name" value="SET AND MYND DOMAIN-CONTAINING PROTEIN 4"/>
    <property type="match status" value="1"/>
</dbReference>
<dbReference type="PROSITE" id="PS50280">
    <property type="entry name" value="SET"/>
    <property type="match status" value="1"/>
</dbReference>
<keyword evidence="5 10" id="KW-0863">Zinc-finger</keyword>
<dbReference type="Gene3D" id="2.170.270.10">
    <property type="entry name" value="SET domain"/>
    <property type="match status" value="1"/>
</dbReference>
<dbReference type="GO" id="GO:0008757">
    <property type="term" value="F:S-adenosylmethionine-dependent methyltransferase activity"/>
    <property type="evidence" value="ECO:0007669"/>
    <property type="project" value="UniProtKB-ARBA"/>
</dbReference>
<dbReference type="CDD" id="cd10536">
    <property type="entry name" value="SET_SMYD4"/>
    <property type="match status" value="1"/>
</dbReference>
<name>A0A3B0JMK1_DROGU</name>
<organism evidence="13 14">
    <name type="scientific">Drosophila guanche</name>
    <name type="common">Fruit fly</name>
    <dbReference type="NCBI Taxonomy" id="7266"/>
    <lineage>
        <taxon>Eukaryota</taxon>
        <taxon>Metazoa</taxon>
        <taxon>Ecdysozoa</taxon>
        <taxon>Arthropoda</taxon>
        <taxon>Hexapoda</taxon>
        <taxon>Insecta</taxon>
        <taxon>Pterygota</taxon>
        <taxon>Neoptera</taxon>
        <taxon>Endopterygota</taxon>
        <taxon>Diptera</taxon>
        <taxon>Brachycera</taxon>
        <taxon>Muscomorpha</taxon>
        <taxon>Ephydroidea</taxon>
        <taxon>Drosophilidae</taxon>
        <taxon>Drosophila</taxon>
        <taxon>Sophophora</taxon>
    </lineage>
</organism>